<accession>A0A9W8PCU8</accession>
<dbReference type="Proteomes" id="UP001142393">
    <property type="component" value="Unassembled WGS sequence"/>
</dbReference>
<proteinExistence type="predicted"/>
<evidence type="ECO:0000313" key="3">
    <source>
        <dbReference type="Proteomes" id="UP001142393"/>
    </source>
</evidence>
<reference evidence="2 3" key="1">
    <citation type="journal article" date="2023" name="Proc. Natl. Acad. Sci. U.S.A.">
        <title>A global phylogenomic analysis of the shiitake genus Lentinula.</title>
        <authorList>
            <person name="Sierra-Patev S."/>
            <person name="Min B."/>
            <person name="Naranjo-Ortiz M."/>
            <person name="Looney B."/>
            <person name="Konkel Z."/>
            <person name="Slot J.C."/>
            <person name="Sakamoto Y."/>
            <person name="Steenwyk J.L."/>
            <person name="Rokas A."/>
            <person name="Carro J."/>
            <person name="Camarero S."/>
            <person name="Ferreira P."/>
            <person name="Molpeceres G."/>
            <person name="Ruiz-Duenas F.J."/>
            <person name="Serrano A."/>
            <person name="Henrissat B."/>
            <person name="Drula E."/>
            <person name="Hughes K.W."/>
            <person name="Mata J.L."/>
            <person name="Ishikawa N.K."/>
            <person name="Vargas-Isla R."/>
            <person name="Ushijima S."/>
            <person name="Smith C.A."/>
            <person name="Donoghue J."/>
            <person name="Ahrendt S."/>
            <person name="Andreopoulos W."/>
            <person name="He G."/>
            <person name="LaButti K."/>
            <person name="Lipzen A."/>
            <person name="Ng V."/>
            <person name="Riley R."/>
            <person name="Sandor L."/>
            <person name="Barry K."/>
            <person name="Martinez A.T."/>
            <person name="Xiao Y."/>
            <person name="Gibbons J.G."/>
            <person name="Terashima K."/>
            <person name="Grigoriev I.V."/>
            <person name="Hibbett D."/>
        </authorList>
    </citation>
    <scope>NUCLEOTIDE SEQUENCE [LARGE SCALE GENOMIC DNA]</scope>
    <source>
        <strain evidence="2 3">TFB7810</strain>
    </source>
</reference>
<evidence type="ECO:0000256" key="1">
    <source>
        <dbReference type="SAM" id="SignalP"/>
    </source>
</evidence>
<keyword evidence="1" id="KW-0732">Signal</keyword>
<organism evidence="2 3">
    <name type="scientific">Lentinula detonsa</name>
    <dbReference type="NCBI Taxonomy" id="2804962"/>
    <lineage>
        <taxon>Eukaryota</taxon>
        <taxon>Fungi</taxon>
        <taxon>Dikarya</taxon>
        <taxon>Basidiomycota</taxon>
        <taxon>Agaricomycotina</taxon>
        <taxon>Agaricomycetes</taxon>
        <taxon>Agaricomycetidae</taxon>
        <taxon>Agaricales</taxon>
        <taxon>Marasmiineae</taxon>
        <taxon>Omphalotaceae</taxon>
        <taxon>Lentinula</taxon>
    </lineage>
</organism>
<dbReference type="EMBL" id="JANVFU010000001">
    <property type="protein sequence ID" value="KAJ3751515.1"/>
    <property type="molecule type" value="Genomic_DNA"/>
</dbReference>
<comment type="caution">
    <text evidence="2">The sequence shown here is derived from an EMBL/GenBank/DDBJ whole genome shotgun (WGS) entry which is preliminary data.</text>
</comment>
<feature type="signal peptide" evidence="1">
    <location>
        <begin position="1"/>
        <end position="24"/>
    </location>
</feature>
<protein>
    <submittedName>
        <fullName evidence="2">Uncharacterized protein</fullName>
    </submittedName>
</protein>
<keyword evidence="3" id="KW-1185">Reference proteome</keyword>
<feature type="chain" id="PRO_5040741842" evidence="1">
    <location>
        <begin position="25"/>
        <end position="127"/>
    </location>
</feature>
<dbReference type="AlphaFoldDB" id="A0A9W8PCU8"/>
<name>A0A9W8PCU8_9AGAR</name>
<evidence type="ECO:0000313" key="2">
    <source>
        <dbReference type="EMBL" id="KAJ3751515.1"/>
    </source>
</evidence>
<sequence>MEIFPDLRILPTLVILCSVPVSECRSPHPNWFSSRADCRDSERVPDISTHIPSIDLLWKGYRISSLLGTPVPHGTDIIFVCSPSYCSYHDLGLKFSNNIARITTEFRVAYRTFRYFVQFNCVVYQVG</sequence>
<gene>
    <name evidence="2" type="ORF">DFH05DRAFT_197069</name>
</gene>